<protein>
    <submittedName>
        <fullName evidence="9">Transporter</fullName>
    </submittedName>
</protein>
<gene>
    <name evidence="9" type="ORF">AWH48_13380</name>
</gene>
<evidence type="ECO:0000256" key="3">
    <source>
        <dbReference type="ARBA" id="ARBA00022448"/>
    </source>
</evidence>
<organism evidence="9 10">
    <name type="scientific">Domibacillus aminovorans</name>
    <dbReference type="NCBI Taxonomy" id="29332"/>
    <lineage>
        <taxon>Bacteria</taxon>
        <taxon>Bacillati</taxon>
        <taxon>Bacillota</taxon>
        <taxon>Bacilli</taxon>
        <taxon>Bacillales</taxon>
        <taxon>Bacillaceae</taxon>
        <taxon>Domibacillus</taxon>
    </lineage>
</organism>
<dbReference type="GO" id="GO:0005886">
    <property type="term" value="C:plasma membrane"/>
    <property type="evidence" value="ECO:0007669"/>
    <property type="project" value="UniProtKB-SubCell"/>
</dbReference>
<evidence type="ECO:0000256" key="6">
    <source>
        <dbReference type="ARBA" id="ARBA00022989"/>
    </source>
</evidence>
<dbReference type="Pfam" id="PF02293">
    <property type="entry name" value="AmiS_UreI"/>
    <property type="match status" value="1"/>
</dbReference>
<evidence type="ECO:0000256" key="1">
    <source>
        <dbReference type="ARBA" id="ARBA00004651"/>
    </source>
</evidence>
<dbReference type="CDD" id="cd13429">
    <property type="entry name" value="UreI_AmiS_like_2"/>
    <property type="match status" value="1"/>
</dbReference>
<feature type="transmembrane region" description="Helical" evidence="8">
    <location>
        <begin position="140"/>
        <end position="163"/>
    </location>
</feature>
<keyword evidence="7 8" id="KW-0472">Membrane</keyword>
<evidence type="ECO:0000256" key="4">
    <source>
        <dbReference type="ARBA" id="ARBA00022475"/>
    </source>
</evidence>
<feature type="transmembrane region" description="Helical" evidence="8">
    <location>
        <begin position="31"/>
        <end position="49"/>
    </location>
</feature>
<keyword evidence="3" id="KW-0813">Transport</keyword>
<feature type="transmembrane region" description="Helical" evidence="8">
    <location>
        <begin position="87"/>
        <end position="109"/>
    </location>
</feature>
<dbReference type="OrthoDB" id="6636366at2"/>
<dbReference type="RefSeq" id="WP_063975606.1">
    <property type="nucleotide sequence ID" value="NZ_LQWZ01000037.1"/>
</dbReference>
<evidence type="ECO:0000256" key="7">
    <source>
        <dbReference type="ARBA" id="ARBA00023136"/>
    </source>
</evidence>
<evidence type="ECO:0000256" key="8">
    <source>
        <dbReference type="SAM" id="Phobius"/>
    </source>
</evidence>
<evidence type="ECO:0000313" key="9">
    <source>
        <dbReference type="EMBL" id="OAH52799.1"/>
    </source>
</evidence>
<dbReference type="EMBL" id="LQWZ01000037">
    <property type="protein sequence ID" value="OAH52799.1"/>
    <property type="molecule type" value="Genomic_DNA"/>
</dbReference>
<reference evidence="9 10" key="1">
    <citation type="submission" date="2016-01" db="EMBL/GenBank/DDBJ databases">
        <title>Investigation of taxonomic status of Bacillus aminovorans.</title>
        <authorList>
            <person name="Verma A."/>
            <person name="Pal Y."/>
            <person name="Krishnamurthi S."/>
        </authorList>
    </citation>
    <scope>NUCLEOTIDE SEQUENCE [LARGE SCALE GENOMIC DNA]</scope>
    <source>
        <strain evidence="9 10">DSM 4337</strain>
    </source>
</reference>
<evidence type="ECO:0000256" key="2">
    <source>
        <dbReference type="ARBA" id="ARBA00010068"/>
    </source>
</evidence>
<name>A0A177KHF2_9BACI</name>
<keyword evidence="6 8" id="KW-1133">Transmembrane helix</keyword>
<feature type="transmembrane region" description="Helical" evidence="8">
    <location>
        <begin position="115"/>
        <end position="133"/>
    </location>
</feature>
<proteinExistence type="inferred from homology"/>
<dbReference type="AlphaFoldDB" id="A0A177KHF2"/>
<evidence type="ECO:0000313" key="10">
    <source>
        <dbReference type="Proteomes" id="UP000077271"/>
    </source>
</evidence>
<keyword evidence="5 8" id="KW-0812">Transmembrane</keyword>
<comment type="caution">
    <text evidence="9">The sequence shown here is derived from an EMBL/GenBank/DDBJ whole genome shotgun (WGS) entry which is preliminary data.</text>
</comment>
<feature type="transmembrane region" description="Helical" evidence="8">
    <location>
        <begin position="175"/>
        <end position="192"/>
    </location>
</feature>
<evidence type="ECO:0000256" key="5">
    <source>
        <dbReference type="ARBA" id="ARBA00022692"/>
    </source>
</evidence>
<sequence length="209" mass="23069">MSSVGLMYVGAVLFVNSLMLFGKINGKSAGVFNLFVGAIQVISPFYLIFTANGDSWTIFNASGIFLFGLTYLYVGITNLKNYDPSGVGWYSLWVAILALGYAGVNLIYFNDVKFTIIWLMWSFLWTLFYLLLAVKKDIGIFTGCVALIQSWITAAIPAFLILIGQWDAVGPKTTWGVTILTILLFVVAYWSTKSSTSSKDQASNIKLRA</sequence>
<feature type="transmembrane region" description="Helical" evidence="8">
    <location>
        <begin position="55"/>
        <end position="75"/>
    </location>
</feature>
<accession>A0A177KHF2</accession>
<dbReference type="Gene3D" id="1.25.40.600">
    <property type="match status" value="1"/>
</dbReference>
<comment type="similarity">
    <text evidence="2">Belongs to the AmiS/UreI family.</text>
</comment>
<comment type="subcellular location">
    <subcellularLocation>
        <location evidence="1">Cell membrane</location>
        <topology evidence="1">Multi-pass membrane protein</topology>
    </subcellularLocation>
</comment>
<feature type="transmembrane region" description="Helical" evidence="8">
    <location>
        <begin position="6"/>
        <end position="24"/>
    </location>
</feature>
<dbReference type="InterPro" id="IPR003211">
    <property type="entry name" value="AmiSUreI_transpt"/>
</dbReference>
<dbReference type="Proteomes" id="UP000077271">
    <property type="component" value="Unassembled WGS sequence"/>
</dbReference>
<dbReference type="InterPro" id="IPR038523">
    <property type="entry name" value="AmiSUreI_transpt_sf"/>
</dbReference>
<keyword evidence="4" id="KW-1003">Cell membrane</keyword>